<gene>
    <name evidence="3" type="ORF">g.45561</name>
</gene>
<dbReference type="EMBL" id="GEDC01001041">
    <property type="protein sequence ID" value="JAS36257.1"/>
    <property type="molecule type" value="Transcribed_RNA"/>
</dbReference>
<organism evidence="3">
    <name type="scientific">Clastoptera arizonana</name>
    <name type="common">Arizona spittle bug</name>
    <dbReference type="NCBI Taxonomy" id="38151"/>
    <lineage>
        <taxon>Eukaryota</taxon>
        <taxon>Metazoa</taxon>
        <taxon>Ecdysozoa</taxon>
        <taxon>Arthropoda</taxon>
        <taxon>Hexapoda</taxon>
        <taxon>Insecta</taxon>
        <taxon>Pterygota</taxon>
        <taxon>Neoptera</taxon>
        <taxon>Paraneoptera</taxon>
        <taxon>Hemiptera</taxon>
        <taxon>Auchenorrhyncha</taxon>
        <taxon>Cercopoidea</taxon>
        <taxon>Clastopteridae</taxon>
        <taxon>Clastoptera</taxon>
    </lineage>
</organism>
<dbReference type="PANTHER" id="PTHR21505">
    <property type="entry name" value="MADF DOMAIN-CONTAINING PROTEIN-RELATED"/>
    <property type="match status" value="1"/>
</dbReference>
<reference evidence="3" key="1">
    <citation type="submission" date="2015-12" db="EMBL/GenBank/DDBJ databases">
        <title>De novo transcriptome assembly of four potential Pierce s Disease insect vectors from Arizona vineyards.</title>
        <authorList>
            <person name="Tassone E.E."/>
        </authorList>
    </citation>
    <scope>NUCLEOTIDE SEQUENCE</scope>
</reference>
<dbReference type="Pfam" id="PF10545">
    <property type="entry name" value="MADF_DNA_bdg"/>
    <property type="match status" value="1"/>
</dbReference>
<name>A0A1B6EEC2_9HEMI</name>
<dbReference type="InterPro" id="IPR006578">
    <property type="entry name" value="MADF-dom"/>
</dbReference>
<accession>A0A1B6EEC2</accession>
<dbReference type="PANTHER" id="PTHR21505:SF8">
    <property type="entry name" value="DPT-YFP REPRESSOR BY OVEREXPRESSION, ISOFORM D-RELATED"/>
    <property type="match status" value="1"/>
</dbReference>
<dbReference type="AlphaFoldDB" id="A0A1B6EEC2"/>
<feature type="domain" description="MADF" evidence="2">
    <location>
        <begin position="9"/>
        <end position="63"/>
    </location>
</feature>
<proteinExistence type="predicted"/>
<sequence>MLVKKYKEVDPSADRNSVVRKINSLRTVYKKELGKVKASLSSAICIEDIYKPSLWYYEQLDFLDDNEKARNLNRTLGINEEEEVGMTQNMDPASTDSCYKINNEFEFKNGSEAEPHVKTRPRPGHSRQKKRKFAAIDPASADVVNLIRTRLESSRSESPHEVFGRHVALRLQNMDQDQVKFAQRLIGEVLFEGDMK</sequence>
<evidence type="ECO:0000313" key="3">
    <source>
        <dbReference type="EMBL" id="JAS36257.1"/>
    </source>
</evidence>
<feature type="region of interest" description="Disordered" evidence="1">
    <location>
        <begin position="110"/>
        <end position="132"/>
    </location>
</feature>
<evidence type="ECO:0000256" key="1">
    <source>
        <dbReference type="SAM" id="MobiDB-lite"/>
    </source>
</evidence>
<feature type="non-terminal residue" evidence="3">
    <location>
        <position position="196"/>
    </location>
</feature>
<protein>
    <recommendedName>
        <fullName evidence="2">MADF domain-containing protein</fullName>
    </recommendedName>
</protein>
<evidence type="ECO:0000259" key="2">
    <source>
        <dbReference type="Pfam" id="PF10545"/>
    </source>
</evidence>
<feature type="compositionally biased region" description="Basic residues" evidence="1">
    <location>
        <begin position="118"/>
        <end position="132"/>
    </location>
</feature>